<organism evidence="3 4">
    <name type="scientific">Nocardia farcinica</name>
    <dbReference type="NCBI Taxonomy" id="37329"/>
    <lineage>
        <taxon>Bacteria</taxon>
        <taxon>Bacillati</taxon>
        <taxon>Actinomycetota</taxon>
        <taxon>Actinomycetes</taxon>
        <taxon>Mycobacteriales</taxon>
        <taxon>Nocardiaceae</taxon>
        <taxon>Nocardia</taxon>
    </lineage>
</organism>
<evidence type="ECO:0000256" key="1">
    <source>
        <dbReference type="SAM" id="MobiDB-lite"/>
    </source>
</evidence>
<accession>A0A0H5NJQ7</accession>
<reference evidence="4" key="1">
    <citation type="submission" date="2015-03" db="EMBL/GenBank/DDBJ databases">
        <authorList>
            <consortium name="Pathogen Informatics"/>
        </authorList>
    </citation>
    <scope>NUCLEOTIDE SEQUENCE [LARGE SCALE GENOMIC DNA]</scope>
    <source>
        <strain evidence="4">NCTC11134</strain>
    </source>
</reference>
<evidence type="ECO:0000313" key="4">
    <source>
        <dbReference type="Proteomes" id="UP000057820"/>
    </source>
</evidence>
<dbReference type="Pfam" id="PF19690">
    <property type="entry name" value="DUF6191"/>
    <property type="match status" value="1"/>
</dbReference>
<feature type="transmembrane region" description="Helical" evidence="2">
    <location>
        <begin position="29"/>
        <end position="53"/>
    </location>
</feature>
<keyword evidence="2" id="KW-0812">Transmembrane</keyword>
<dbReference type="KEGG" id="nfr:ERS450000_01325"/>
<keyword evidence="2" id="KW-1133">Transmembrane helix</keyword>
<gene>
    <name evidence="3" type="ORF">ERS450000_01325</name>
</gene>
<dbReference type="AlphaFoldDB" id="A0A0H5NJQ7"/>
<protein>
    <submittedName>
        <fullName evidence="3">Uncharacterized protein</fullName>
    </submittedName>
</protein>
<name>A0A0H5NJQ7_NOCFR</name>
<proteinExistence type="predicted"/>
<evidence type="ECO:0000313" key="3">
    <source>
        <dbReference type="EMBL" id="CRY75429.1"/>
    </source>
</evidence>
<feature type="compositionally biased region" description="Basic and acidic residues" evidence="1">
    <location>
        <begin position="98"/>
        <end position="116"/>
    </location>
</feature>
<dbReference type="InterPro" id="IPR045684">
    <property type="entry name" value="DUF6191"/>
</dbReference>
<keyword evidence="2" id="KW-0472">Membrane</keyword>
<feature type="region of interest" description="Disordered" evidence="1">
    <location>
        <begin position="98"/>
        <end position="117"/>
    </location>
</feature>
<sequence>MSVLARPSALLTAGVGDVRHRLRYGRGMGFLVAMTIPGLAVLLVLLAFAEVAWNRLTGSRILPWTKRRTSRPVAAAGFEEVTAVFQGSKHIEFEQRRTTLMHREDKSDGAPPRDEIDLSSGSARLVARASRGG</sequence>
<dbReference type="Proteomes" id="UP000057820">
    <property type="component" value="Chromosome 1"/>
</dbReference>
<dbReference type="EMBL" id="LN868938">
    <property type="protein sequence ID" value="CRY75429.1"/>
    <property type="molecule type" value="Genomic_DNA"/>
</dbReference>
<evidence type="ECO:0000256" key="2">
    <source>
        <dbReference type="SAM" id="Phobius"/>
    </source>
</evidence>